<dbReference type="PROSITE" id="PS50928">
    <property type="entry name" value="ABC_TM1"/>
    <property type="match status" value="1"/>
</dbReference>
<dbReference type="InterPro" id="IPR045621">
    <property type="entry name" value="BPD_transp_1_N"/>
</dbReference>
<keyword evidence="6 7" id="KW-0472">Membrane</keyword>
<name>A0A4R3MAG6_9HYPH</name>
<dbReference type="GO" id="GO:0005886">
    <property type="term" value="C:plasma membrane"/>
    <property type="evidence" value="ECO:0007669"/>
    <property type="project" value="UniProtKB-SubCell"/>
</dbReference>
<dbReference type="PANTHER" id="PTHR43163">
    <property type="entry name" value="DIPEPTIDE TRANSPORT SYSTEM PERMEASE PROTEIN DPPB-RELATED"/>
    <property type="match status" value="1"/>
</dbReference>
<evidence type="ECO:0000256" key="2">
    <source>
        <dbReference type="ARBA" id="ARBA00022448"/>
    </source>
</evidence>
<evidence type="ECO:0000256" key="1">
    <source>
        <dbReference type="ARBA" id="ARBA00004651"/>
    </source>
</evidence>
<dbReference type="GO" id="GO:0055085">
    <property type="term" value="P:transmembrane transport"/>
    <property type="evidence" value="ECO:0007669"/>
    <property type="project" value="InterPro"/>
</dbReference>
<dbReference type="PANTHER" id="PTHR43163:SF6">
    <property type="entry name" value="DIPEPTIDE TRANSPORT SYSTEM PERMEASE PROTEIN DPPB-RELATED"/>
    <property type="match status" value="1"/>
</dbReference>
<dbReference type="AlphaFoldDB" id="A0A4R3MAG6"/>
<dbReference type="OrthoDB" id="7812423at2"/>
<comment type="caution">
    <text evidence="9">The sequence shown here is derived from an EMBL/GenBank/DDBJ whole genome shotgun (WGS) entry which is preliminary data.</text>
</comment>
<feature type="transmembrane region" description="Helical" evidence="7">
    <location>
        <begin position="130"/>
        <end position="152"/>
    </location>
</feature>
<keyword evidence="3" id="KW-1003">Cell membrane</keyword>
<organism evidence="9 10">
    <name type="scientific">Tepidamorphus gemmatus</name>
    <dbReference type="NCBI Taxonomy" id="747076"/>
    <lineage>
        <taxon>Bacteria</taxon>
        <taxon>Pseudomonadati</taxon>
        <taxon>Pseudomonadota</taxon>
        <taxon>Alphaproteobacteria</taxon>
        <taxon>Hyphomicrobiales</taxon>
        <taxon>Tepidamorphaceae</taxon>
        <taxon>Tepidamorphus</taxon>
    </lineage>
</organism>
<protein>
    <submittedName>
        <fullName evidence="9">Peptide/nickel transport system permease protein</fullName>
    </submittedName>
</protein>
<evidence type="ECO:0000259" key="8">
    <source>
        <dbReference type="PROSITE" id="PS50928"/>
    </source>
</evidence>
<comment type="subcellular location">
    <subcellularLocation>
        <location evidence="1 7">Cell membrane</location>
        <topology evidence="1 7">Multi-pass membrane protein</topology>
    </subcellularLocation>
</comment>
<keyword evidence="2 7" id="KW-0813">Transport</keyword>
<feature type="domain" description="ABC transmembrane type-1" evidence="8">
    <location>
        <begin position="124"/>
        <end position="353"/>
    </location>
</feature>
<feature type="transmembrane region" description="Helical" evidence="7">
    <location>
        <begin position="226"/>
        <end position="249"/>
    </location>
</feature>
<comment type="similarity">
    <text evidence="7">Belongs to the binding-protein-dependent transport system permease family.</text>
</comment>
<evidence type="ECO:0000313" key="9">
    <source>
        <dbReference type="EMBL" id="TCT09259.1"/>
    </source>
</evidence>
<dbReference type="Gene3D" id="1.10.3720.10">
    <property type="entry name" value="MetI-like"/>
    <property type="match status" value="1"/>
</dbReference>
<dbReference type="Pfam" id="PF19300">
    <property type="entry name" value="BPD_transp_1_N"/>
    <property type="match status" value="1"/>
</dbReference>
<evidence type="ECO:0000256" key="7">
    <source>
        <dbReference type="RuleBase" id="RU363032"/>
    </source>
</evidence>
<keyword evidence="4 7" id="KW-0812">Transmembrane</keyword>
<keyword evidence="5 7" id="KW-1133">Transmembrane helix</keyword>
<dbReference type="Proteomes" id="UP000295678">
    <property type="component" value="Unassembled WGS sequence"/>
</dbReference>
<gene>
    <name evidence="9" type="ORF">EDC22_107105</name>
</gene>
<feature type="transmembrane region" description="Helical" evidence="7">
    <location>
        <begin position="333"/>
        <end position="356"/>
    </location>
</feature>
<accession>A0A4R3MAG6</accession>
<proteinExistence type="inferred from homology"/>
<dbReference type="InterPro" id="IPR000515">
    <property type="entry name" value="MetI-like"/>
</dbReference>
<reference evidence="9 10" key="1">
    <citation type="submission" date="2019-03" db="EMBL/GenBank/DDBJ databases">
        <title>Genomic Encyclopedia of Type Strains, Phase IV (KMG-IV): sequencing the most valuable type-strain genomes for metagenomic binning, comparative biology and taxonomic classification.</title>
        <authorList>
            <person name="Goeker M."/>
        </authorList>
    </citation>
    <scope>NUCLEOTIDE SEQUENCE [LARGE SCALE GENOMIC DNA]</scope>
    <source>
        <strain evidence="9 10">DSM 19345</strain>
    </source>
</reference>
<dbReference type="SUPFAM" id="SSF161098">
    <property type="entry name" value="MetI-like"/>
    <property type="match status" value="1"/>
</dbReference>
<evidence type="ECO:0000256" key="4">
    <source>
        <dbReference type="ARBA" id="ARBA00022692"/>
    </source>
</evidence>
<dbReference type="Pfam" id="PF00528">
    <property type="entry name" value="BPD_transp_1"/>
    <property type="match status" value="1"/>
</dbReference>
<dbReference type="InterPro" id="IPR035906">
    <property type="entry name" value="MetI-like_sf"/>
</dbReference>
<evidence type="ECO:0000256" key="3">
    <source>
        <dbReference type="ARBA" id="ARBA00022475"/>
    </source>
</evidence>
<evidence type="ECO:0000256" key="5">
    <source>
        <dbReference type="ARBA" id="ARBA00022989"/>
    </source>
</evidence>
<evidence type="ECO:0000313" key="10">
    <source>
        <dbReference type="Proteomes" id="UP000295678"/>
    </source>
</evidence>
<sequence>MVGSAADAASVVSAIPWRLLPEGSRARPVTATDVLNRLMIAIVTLFGVAVIVFVLIRVVPGDPIAMMIAPGASADDIAALRARYGLDASIPVQFGLWLQGVVAGDFGTSISMRRPALEIVASRLPATIELAVLAITVAVLGGSAVAIASTLLRRSRLSGLFDGINSLFISIPDFIWAFVLVLLFGFALPVLPLTGRIDPSIQVPFTTRFYLSEAVLTGNLAIARDVLAHMLMPTLALALPLAAVIGRVLRQSLNEAMVQDYVTLARIKGHSELRLVLQEALRNAVGPTLALTGVQFTFLVGGTVIVERIFAYPGVGNLAIDAVINRDFPLIQCIVLTFGLIFIVVNIVVDMLAVALNPRLRHG</sequence>
<dbReference type="CDD" id="cd06261">
    <property type="entry name" value="TM_PBP2"/>
    <property type="match status" value="1"/>
</dbReference>
<keyword evidence="10" id="KW-1185">Reference proteome</keyword>
<evidence type="ECO:0000256" key="6">
    <source>
        <dbReference type="ARBA" id="ARBA00023136"/>
    </source>
</evidence>
<feature type="transmembrane region" description="Helical" evidence="7">
    <location>
        <begin position="164"/>
        <end position="188"/>
    </location>
</feature>
<feature type="transmembrane region" description="Helical" evidence="7">
    <location>
        <begin position="34"/>
        <end position="56"/>
    </location>
</feature>
<dbReference type="EMBL" id="SMAK01000007">
    <property type="protein sequence ID" value="TCT09259.1"/>
    <property type="molecule type" value="Genomic_DNA"/>
</dbReference>